<name>A0A4Y4AWC7_9FLAO</name>
<gene>
    <name evidence="1" type="ORF">FFL01_09510</name>
</gene>
<dbReference type="OrthoDB" id="796799at2"/>
<dbReference type="Proteomes" id="UP000316775">
    <property type="component" value="Unassembled WGS sequence"/>
</dbReference>
<dbReference type="AlphaFoldDB" id="A0A4Y4AWC7"/>
<accession>A0A4Y4AWC7</accession>
<proteinExistence type="predicted"/>
<evidence type="ECO:0000313" key="2">
    <source>
        <dbReference type="Proteomes" id="UP000316775"/>
    </source>
</evidence>
<keyword evidence="2" id="KW-1185">Reference proteome</keyword>
<protein>
    <submittedName>
        <fullName evidence="1">Uncharacterized protein</fullName>
    </submittedName>
</protein>
<organism evidence="1 2">
    <name type="scientific">Flavobacterium flevense</name>
    <dbReference type="NCBI Taxonomy" id="983"/>
    <lineage>
        <taxon>Bacteria</taxon>
        <taxon>Pseudomonadati</taxon>
        <taxon>Bacteroidota</taxon>
        <taxon>Flavobacteriia</taxon>
        <taxon>Flavobacteriales</taxon>
        <taxon>Flavobacteriaceae</taxon>
        <taxon>Flavobacterium</taxon>
    </lineage>
</organism>
<comment type="caution">
    <text evidence="1">The sequence shown here is derived from an EMBL/GenBank/DDBJ whole genome shotgun (WGS) entry which is preliminary data.</text>
</comment>
<sequence length="191" mass="22796">MNEIKIFFFALGSFFGMDDARITADKTTVLIYPKEKQIEIIQEDLFALIQSEKDERLVFEQWDKIYKWKEKHTAWAKELDNFTSKDFKLTPVKMTTQTYLVLIRPHLTLKYTHEKDLASMGIWFNAAKNKFYLNNIPEDNIQSSNGKLEGNYWVFDADDRISFTIEPYLKKTEKFKNSRIPLKKLLRKYKE</sequence>
<evidence type="ECO:0000313" key="1">
    <source>
        <dbReference type="EMBL" id="GEC71412.1"/>
    </source>
</evidence>
<reference evidence="1 2" key="1">
    <citation type="submission" date="2019-06" db="EMBL/GenBank/DDBJ databases">
        <title>Whole genome shotgun sequence of Flavobacterium flevense NBRC 14960.</title>
        <authorList>
            <person name="Hosoyama A."/>
            <person name="Uohara A."/>
            <person name="Ohji S."/>
            <person name="Ichikawa N."/>
        </authorList>
    </citation>
    <scope>NUCLEOTIDE SEQUENCE [LARGE SCALE GENOMIC DNA]</scope>
    <source>
        <strain evidence="1 2">NBRC 14960</strain>
    </source>
</reference>
<dbReference type="RefSeq" id="WP_073244480.1">
    <property type="nucleotide sequence ID" value="NZ_BJNP01000007.1"/>
</dbReference>
<dbReference type="EMBL" id="BJNP01000007">
    <property type="protein sequence ID" value="GEC71412.1"/>
    <property type="molecule type" value="Genomic_DNA"/>
</dbReference>